<gene>
    <name evidence="8" type="ORF">H8730_08690</name>
</gene>
<evidence type="ECO:0000256" key="2">
    <source>
        <dbReference type="ARBA" id="ARBA00022603"/>
    </source>
</evidence>
<dbReference type="InterPro" id="IPR036388">
    <property type="entry name" value="WH-like_DNA-bd_sf"/>
</dbReference>
<dbReference type="PANTHER" id="PTHR42942:SF1">
    <property type="entry name" value="ALKYLTRANSFERASE-LIKE PROTEIN 1"/>
    <property type="match status" value="1"/>
</dbReference>
<comment type="catalytic activity">
    <reaction evidence="6">
        <text>a 6-O-methyl-2'-deoxyguanosine in DNA + L-cysteinyl-[protein] = S-methyl-L-cysteinyl-[protein] + a 2'-deoxyguanosine in DNA</text>
        <dbReference type="Rhea" id="RHEA:24000"/>
        <dbReference type="Rhea" id="RHEA-COMP:10131"/>
        <dbReference type="Rhea" id="RHEA-COMP:10132"/>
        <dbReference type="Rhea" id="RHEA-COMP:11367"/>
        <dbReference type="Rhea" id="RHEA-COMP:11368"/>
        <dbReference type="ChEBI" id="CHEBI:29950"/>
        <dbReference type="ChEBI" id="CHEBI:82612"/>
        <dbReference type="ChEBI" id="CHEBI:85445"/>
        <dbReference type="ChEBI" id="CHEBI:85448"/>
        <dbReference type="EC" id="2.1.1.63"/>
    </reaction>
</comment>
<dbReference type="NCBIfam" id="TIGR00589">
    <property type="entry name" value="ogt"/>
    <property type="match status" value="1"/>
</dbReference>
<dbReference type="InterPro" id="IPR001497">
    <property type="entry name" value="MethylDNA_cys_MeTrfase_AS"/>
</dbReference>
<keyword evidence="5" id="KW-0234">DNA repair</keyword>
<protein>
    <submittedName>
        <fullName evidence="8">MGMT family protein</fullName>
    </submittedName>
</protein>
<reference evidence="8" key="1">
    <citation type="submission" date="2020-08" db="EMBL/GenBank/DDBJ databases">
        <title>Genome public.</title>
        <authorList>
            <person name="Liu C."/>
            <person name="Sun Q."/>
        </authorList>
    </citation>
    <scope>NUCLEOTIDE SEQUENCE</scope>
    <source>
        <strain evidence="8">NSJ-32</strain>
    </source>
</reference>
<name>A0A926I0W8_9FIRM</name>
<dbReference type="RefSeq" id="WP_249289722.1">
    <property type="nucleotide sequence ID" value="NZ_JACRSQ010000011.1"/>
</dbReference>
<keyword evidence="2" id="KW-0489">Methyltransferase</keyword>
<dbReference type="EMBL" id="JACRSQ010000011">
    <property type="protein sequence ID" value="MBC8543619.1"/>
    <property type="molecule type" value="Genomic_DNA"/>
</dbReference>
<dbReference type="Gene3D" id="1.10.10.10">
    <property type="entry name" value="Winged helix-like DNA-binding domain superfamily/Winged helix DNA-binding domain"/>
    <property type="match status" value="1"/>
</dbReference>
<dbReference type="PANTHER" id="PTHR42942">
    <property type="entry name" value="6-O-METHYLGUANINE DNA METHYLTRANSFERASE"/>
    <property type="match status" value="1"/>
</dbReference>
<keyword evidence="3" id="KW-0808">Transferase</keyword>
<dbReference type="InterPro" id="IPR014048">
    <property type="entry name" value="MethylDNA_cys_MeTrfase_DNA-bd"/>
</dbReference>
<comment type="caution">
    <text evidence="8">The sequence shown here is derived from an EMBL/GenBank/DDBJ whole genome shotgun (WGS) entry which is preliminary data.</text>
</comment>
<sequence length="104" mass="11439">MKDSIFQMVYELVKQIPPGKVSTYGQIAFLLGNPRLSRVVGYALHGNRDPEVPCHRVVNRKGELASAFLVNGVQEQRLLLEIEGVPFTGEGTVDLSSCLWEGPA</sequence>
<proteinExistence type="predicted"/>
<feature type="domain" description="Methylated-DNA-[protein]-cysteine S-methyltransferase DNA binding" evidence="7">
    <location>
        <begin position="6"/>
        <end position="85"/>
    </location>
</feature>
<dbReference type="AlphaFoldDB" id="A0A926I0W8"/>
<dbReference type="GO" id="GO:0006281">
    <property type="term" value="P:DNA repair"/>
    <property type="evidence" value="ECO:0007669"/>
    <property type="project" value="UniProtKB-KW"/>
</dbReference>
<organism evidence="8 9">
    <name type="scientific">Bianquea renquensis</name>
    <dbReference type="NCBI Taxonomy" id="2763661"/>
    <lineage>
        <taxon>Bacteria</taxon>
        <taxon>Bacillati</taxon>
        <taxon>Bacillota</taxon>
        <taxon>Clostridia</taxon>
        <taxon>Eubacteriales</taxon>
        <taxon>Bianqueaceae</taxon>
        <taxon>Bianquea</taxon>
    </lineage>
</organism>
<keyword evidence="9" id="KW-1185">Reference proteome</keyword>
<dbReference type="GO" id="GO:0032259">
    <property type="term" value="P:methylation"/>
    <property type="evidence" value="ECO:0007669"/>
    <property type="project" value="UniProtKB-KW"/>
</dbReference>
<dbReference type="PROSITE" id="PS00374">
    <property type="entry name" value="MGMT"/>
    <property type="match status" value="1"/>
</dbReference>
<evidence type="ECO:0000313" key="8">
    <source>
        <dbReference type="EMBL" id="MBC8543619.1"/>
    </source>
</evidence>
<accession>A0A926I0W8</accession>
<evidence type="ECO:0000256" key="4">
    <source>
        <dbReference type="ARBA" id="ARBA00022763"/>
    </source>
</evidence>
<evidence type="ECO:0000256" key="6">
    <source>
        <dbReference type="ARBA" id="ARBA00049348"/>
    </source>
</evidence>
<evidence type="ECO:0000256" key="3">
    <source>
        <dbReference type="ARBA" id="ARBA00022679"/>
    </source>
</evidence>
<dbReference type="Pfam" id="PF01035">
    <property type="entry name" value="DNA_binding_1"/>
    <property type="match status" value="1"/>
</dbReference>
<dbReference type="GO" id="GO:0003908">
    <property type="term" value="F:methylated-DNA-[protein]-cysteine S-methyltransferase activity"/>
    <property type="evidence" value="ECO:0007669"/>
    <property type="project" value="UniProtKB-EC"/>
</dbReference>
<dbReference type="CDD" id="cd06445">
    <property type="entry name" value="ATase"/>
    <property type="match status" value="1"/>
</dbReference>
<dbReference type="InterPro" id="IPR052520">
    <property type="entry name" value="ATL_DNA_repair"/>
</dbReference>
<evidence type="ECO:0000256" key="5">
    <source>
        <dbReference type="ARBA" id="ARBA00023204"/>
    </source>
</evidence>
<keyword evidence="4" id="KW-0227">DNA damage</keyword>
<dbReference type="SUPFAM" id="SSF46767">
    <property type="entry name" value="Methylated DNA-protein cysteine methyltransferase, C-terminal domain"/>
    <property type="match status" value="1"/>
</dbReference>
<evidence type="ECO:0000256" key="1">
    <source>
        <dbReference type="ARBA" id="ARBA00001286"/>
    </source>
</evidence>
<comment type="catalytic activity">
    <reaction evidence="1">
        <text>a 4-O-methyl-thymidine in DNA + L-cysteinyl-[protein] = a thymidine in DNA + S-methyl-L-cysteinyl-[protein]</text>
        <dbReference type="Rhea" id="RHEA:53428"/>
        <dbReference type="Rhea" id="RHEA-COMP:10131"/>
        <dbReference type="Rhea" id="RHEA-COMP:10132"/>
        <dbReference type="Rhea" id="RHEA-COMP:13555"/>
        <dbReference type="Rhea" id="RHEA-COMP:13556"/>
        <dbReference type="ChEBI" id="CHEBI:29950"/>
        <dbReference type="ChEBI" id="CHEBI:82612"/>
        <dbReference type="ChEBI" id="CHEBI:137386"/>
        <dbReference type="ChEBI" id="CHEBI:137387"/>
        <dbReference type="EC" id="2.1.1.63"/>
    </reaction>
</comment>
<evidence type="ECO:0000259" key="7">
    <source>
        <dbReference type="Pfam" id="PF01035"/>
    </source>
</evidence>
<evidence type="ECO:0000313" key="9">
    <source>
        <dbReference type="Proteomes" id="UP000657006"/>
    </source>
</evidence>
<dbReference type="Proteomes" id="UP000657006">
    <property type="component" value="Unassembled WGS sequence"/>
</dbReference>
<dbReference type="InterPro" id="IPR036217">
    <property type="entry name" value="MethylDNA_cys_MeTrfase_DNAb"/>
</dbReference>